<protein>
    <submittedName>
        <fullName evidence="2">Uncharacterized protein</fullName>
    </submittedName>
</protein>
<evidence type="ECO:0000313" key="3">
    <source>
        <dbReference type="Proteomes" id="UP001176941"/>
    </source>
</evidence>
<organism evidence="2 3">
    <name type="scientific">Rangifer tarandus platyrhynchus</name>
    <name type="common">Svalbard reindeer</name>
    <dbReference type="NCBI Taxonomy" id="3082113"/>
    <lineage>
        <taxon>Eukaryota</taxon>
        <taxon>Metazoa</taxon>
        <taxon>Chordata</taxon>
        <taxon>Craniata</taxon>
        <taxon>Vertebrata</taxon>
        <taxon>Euteleostomi</taxon>
        <taxon>Mammalia</taxon>
        <taxon>Eutheria</taxon>
        <taxon>Laurasiatheria</taxon>
        <taxon>Artiodactyla</taxon>
        <taxon>Ruminantia</taxon>
        <taxon>Pecora</taxon>
        <taxon>Cervidae</taxon>
        <taxon>Odocoileinae</taxon>
        <taxon>Rangifer</taxon>
    </lineage>
</organism>
<feature type="region of interest" description="Disordered" evidence="1">
    <location>
        <begin position="68"/>
        <end position="100"/>
    </location>
</feature>
<feature type="compositionally biased region" description="Basic and acidic residues" evidence="1">
    <location>
        <begin position="68"/>
        <end position="78"/>
    </location>
</feature>
<keyword evidence="3" id="KW-1185">Reference proteome</keyword>
<name>A0ABN8YXQ4_RANTA</name>
<dbReference type="EMBL" id="OX459959">
    <property type="protein sequence ID" value="CAI9164489.1"/>
    <property type="molecule type" value="Genomic_DNA"/>
</dbReference>
<reference evidence="2" key="1">
    <citation type="submission" date="2023-04" db="EMBL/GenBank/DDBJ databases">
        <authorList>
            <consortium name="ELIXIR-Norway"/>
        </authorList>
    </citation>
    <scope>NUCLEOTIDE SEQUENCE [LARGE SCALE GENOMIC DNA]</scope>
</reference>
<evidence type="ECO:0000313" key="2">
    <source>
        <dbReference type="EMBL" id="CAI9164489.1"/>
    </source>
</evidence>
<proteinExistence type="predicted"/>
<accession>A0ABN8YXQ4</accession>
<sequence>MCSSTLGFSFHVSHVSLQKQGLGGGEAVSSGLGIVGPGEGGVGLGSGGPIHLLCRFPQSASCRGLETGLRRPTLDGHRPLRSGGTAHSHPSHQPQPSSCSSVGGFMLLLCK</sequence>
<gene>
    <name evidence="2" type="ORF">MRATA1EN1_LOCUS13451</name>
</gene>
<evidence type="ECO:0000256" key="1">
    <source>
        <dbReference type="SAM" id="MobiDB-lite"/>
    </source>
</evidence>
<dbReference type="Proteomes" id="UP001176941">
    <property type="component" value="Chromosome 23"/>
</dbReference>
<feature type="compositionally biased region" description="Low complexity" evidence="1">
    <location>
        <begin position="87"/>
        <end position="100"/>
    </location>
</feature>